<evidence type="ECO:0000313" key="1">
    <source>
        <dbReference type="EMBL" id="AQW88468.1"/>
    </source>
</evidence>
<dbReference type="RefSeq" id="WP_078424831.1">
    <property type="nucleotide sequence ID" value="NZ_CP017258.1"/>
</dbReference>
<accession>A0A1S6U9R5</accession>
<dbReference type="InterPro" id="IPR011664">
    <property type="entry name" value="Abi_system_AbiD/AbiF-like"/>
</dbReference>
<evidence type="ECO:0000313" key="2">
    <source>
        <dbReference type="Proteomes" id="UP000190868"/>
    </source>
</evidence>
<dbReference type="EMBL" id="CP017258">
    <property type="protein sequence ID" value="AQW88468.1"/>
    <property type="molecule type" value="Genomic_DNA"/>
</dbReference>
<keyword evidence="2" id="KW-1185">Reference proteome</keyword>
<gene>
    <name evidence="1" type="ORF">CPIN18021_1691</name>
</gene>
<organism evidence="1 2">
    <name type="scientific">Campylobacter pinnipediorum subsp. caledonicus</name>
    <dbReference type="NCBI Taxonomy" id="1874362"/>
    <lineage>
        <taxon>Bacteria</taxon>
        <taxon>Pseudomonadati</taxon>
        <taxon>Campylobacterota</taxon>
        <taxon>Epsilonproteobacteria</taxon>
        <taxon>Campylobacterales</taxon>
        <taxon>Campylobacteraceae</taxon>
        <taxon>Campylobacter</taxon>
    </lineage>
</organism>
<sequence length="304" mass="36483">MKQKKKFTIEEQIKYMKSLNIKFDNNEDGAKEFLTYSNYYFKVKSFAKNYKKIDGKYANLHFAYLRKFSILDTAFRELVLELSLLCEHLIKVLICRSCSQNNNDNGYEIVKDYFLLKEIPSNIQKYDKDKDKFSVYSKPLLDKYRDDMPLWVLIELLNFGELISFYKFYKENYSIEKISVFNLYAIKSLRNIAAHNSCILHTLTIHPIKNMKISTKLRQFLKDKKLLSRNETEIKIPLIHDFICLVLVFSKLCPDTEMKKILTKKIRIFFKRCKEKTEYFENEPLIVKRYLFIKKATYIILRNK</sequence>
<reference evidence="2" key="1">
    <citation type="submission" date="2016-09" db="EMBL/GenBank/DDBJ databases">
        <title>Comparative genomics of the Campylobacter concisus group.</title>
        <authorList>
            <person name="Miller W.G."/>
            <person name="Yee E."/>
            <person name="Chapman M.H."/>
            <person name="Huynh S."/>
            <person name="Bono J.L."/>
            <person name="On S.L.W."/>
            <person name="StLeger J."/>
            <person name="Foster G."/>
            <person name="Parker C.T."/>
        </authorList>
    </citation>
    <scope>NUCLEOTIDE SEQUENCE [LARGE SCALE GENOMIC DNA]</scope>
    <source>
        <strain evidence="2">RM18021</strain>
    </source>
</reference>
<name>A0A1S6U9R5_9BACT</name>
<dbReference type="Pfam" id="PF07751">
    <property type="entry name" value="Abi_2"/>
    <property type="match status" value="1"/>
</dbReference>
<dbReference type="AlphaFoldDB" id="A0A1S6U9R5"/>
<proteinExistence type="predicted"/>
<protein>
    <submittedName>
        <fullName evidence="1">Abi-like protein</fullName>
    </submittedName>
</protein>
<dbReference type="Proteomes" id="UP000190868">
    <property type="component" value="Chromosome"/>
</dbReference>